<dbReference type="Gene3D" id="2.40.160.10">
    <property type="entry name" value="Porin"/>
    <property type="match status" value="1"/>
</dbReference>
<comment type="caution">
    <text evidence="13">The sequence shown here is derived from an EMBL/GenBank/DDBJ whole genome shotgun (WGS) entry which is preliminary data.</text>
</comment>
<keyword evidence="7" id="KW-0406">Ion transport</keyword>
<keyword evidence="9" id="KW-0472">Membrane</keyword>
<keyword evidence="8" id="KW-0626">Porin</keyword>
<feature type="domain" description="Porin" evidence="12">
    <location>
        <begin position="15"/>
        <end position="340"/>
    </location>
</feature>
<evidence type="ECO:0000256" key="9">
    <source>
        <dbReference type="ARBA" id="ARBA00023136"/>
    </source>
</evidence>
<feature type="signal peptide" evidence="11">
    <location>
        <begin position="1"/>
        <end position="27"/>
    </location>
</feature>
<protein>
    <submittedName>
        <fullName evidence="13">Porin</fullName>
    </submittedName>
</protein>
<evidence type="ECO:0000259" key="12">
    <source>
        <dbReference type="Pfam" id="PF13609"/>
    </source>
</evidence>
<keyword evidence="3" id="KW-0813">Transport</keyword>
<gene>
    <name evidence="13" type="ORF">ACFFJK_11690</name>
</gene>
<evidence type="ECO:0000256" key="7">
    <source>
        <dbReference type="ARBA" id="ARBA00023065"/>
    </source>
</evidence>
<dbReference type="InterPro" id="IPR001702">
    <property type="entry name" value="Porin_Gram-ve"/>
</dbReference>
<proteinExistence type="predicted"/>
<dbReference type="PRINTS" id="PR00182">
    <property type="entry name" value="ECOLNEIPORIN"/>
</dbReference>
<evidence type="ECO:0000256" key="2">
    <source>
        <dbReference type="ARBA" id="ARBA00011233"/>
    </source>
</evidence>
<dbReference type="PANTHER" id="PTHR34501">
    <property type="entry name" value="PROTEIN YDDL-RELATED"/>
    <property type="match status" value="1"/>
</dbReference>
<keyword evidence="4" id="KW-1134">Transmembrane beta strand</keyword>
<comment type="subcellular location">
    <subcellularLocation>
        <location evidence="1">Cell outer membrane</location>
        <topology evidence="1">Multi-pass membrane protein</topology>
    </subcellularLocation>
</comment>
<keyword evidence="6 11" id="KW-0732">Signal</keyword>
<organism evidence="13 14">
    <name type="scientific">Massilia consociata</name>
    <dbReference type="NCBI Taxonomy" id="760117"/>
    <lineage>
        <taxon>Bacteria</taxon>
        <taxon>Pseudomonadati</taxon>
        <taxon>Pseudomonadota</taxon>
        <taxon>Betaproteobacteria</taxon>
        <taxon>Burkholderiales</taxon>
        <taxon>Oxalobacteraceae</taxon>
        <taxon>Telluria group</taxon>
        <taxon>Massilia</taxon>
    </lineage>
</organism>
<evidence type="ECO:0000256" key="8">
    <source>
        <dbReference type="ARBA" id="ARBA00023114"/>
    </source>
</evidence>
<dbReference type="InterPro" id="IPR023614">
    <property type="entry name" value="Porin_dom_sf"/>
</dbReference>
<evidence type="ECO:0000256" key="10">
    <source>
        <dbReference type="ARBA" id="ARBA00023237"/>
    </source>
</evidence>
<evidence type="ECO:0000256" key="4">
    <source>
        <dbReference type="ARBA" id="ARBA00022452"/>
    </source>
</evidence>
<evidence type="ECO:0000256" key="1">
    <source>
        <dbReference type="ARBA" id="ARBA00004571"/>
    </source>
</evidence>
<reference evidence="13 14" key="1">
    <citation type="submission" date="2024-09" db="EMBL/GenBank/DDBJ databases">
        <authorList>
            <person name="Sun Q."/>
            <person name="Mori K."/>
        </authorList>
    </citation>
    <scope>NUCLEOTIDE SEQUENCE [LARGE SCALE GENOMIC DNA]</scope>
    <source>
        <strain evidence="13 14">CCM 7792</strain>
    </source>
</reference>
<dbReference type="PRINTS" id="PR00184">
    <property type="entry name" value="NEISSPPORIN"/>
</dbReference>
<evidence type="ECO:0000313" key="14">
    <source>
        <dbReference type="Proteomes" id="UP001589773"/>
    </source>
</evidence>
<dbReference type="SUPFAM" id="SSF56935">
    <property type="entry name" value="Porins"/>
    <property type="match status" value="1"/>
</dbReference>
<evidence type="ECO:0000256" key="11">
    <source>
        <dbReference type="SAM" id="SignalP"/>
    </source>
</evidence>
<keyword evidence="14" id="KW-1185">Reference proteome</keyword>
<dbReference type="InterPro" id="IPR002299">
    <property type="entry name" value="Porin_Neis"/>
</dbReference>
<evidence type="ECO:0000256" key="3">
    <source>
        <dbReference type="ARBA" id="ARBA00022448"/>
    </source>
</evidence>
<dbReference type="CDD" id="cd00342">
    <property type="entry name" value="gram_neg_porins"/>
    <property type="match status" value="1"/>
</dbReference>
<evidence type="ECO:0000256" key="6">
    <source>
        <dbReference type="ARBA" id="ARBA00022729"/>
    </source>
</evidence>
<dbReference type="Pfam" id="PF13609">
    <property type="entry name" value="Porin_4"/>
    <property type="match status" value="1"/>
</dbReference>
<dbReference type="InterPro" id="IPR033900">
    <property type="entry name" value="Gram_neg_porin_domain"/>
</dbReference>
<dbReference type="PANTHER" id="PTHR34501:SF9">
    <property type="entry name" value="MAJOR OUTER MEMBRANE PROTEIN P.IA"/>
    <property type="match status" value="1"/>
</dbReference>
<accession>A0ABV6FG98</accession>
<keyword evidence="10" id="KW-0998">Cell outer membrane</keyword>
<comment type="subunit">
    <text evidence="2">Homotrimer.</text>
</comment>
<evidence type="ECO:0000313" key="13">
    <source>
        <dbReference type="EMBL" id="MFC0252552.1"/>
    </source>
</evidence>
<keyword evidence="5" id="KW-0812">Transmembrane</keyword>
<sequence length="369" mass="37529">MKAVNSKRLGALLATALASGLWSAAAAAQSQVTLYGIVDTAVARTTNADAAGNAATRVSSLTGSVPSRIGFRGSEDLGGGLAAVFALEGGFNPDSGTSGQGGRLFGRQAWVGLKGGWGTLQVGRIPNMTFLAAAKSDVLGPNLFSISSIDPYLPNARSDNAVGYLGSFQGVTLGATYSLGRDASSAGGPAATNCGGEVANDSKACRQVTALLGYETRSFGVNASYDKLQGNAGAAGGLSSSDRFDRRVTVNGWTMLGSARLGAGVIARKTDAVAGVTESDLYYLGVSRPLAARVTLDAQIARRDVKDSGDDTNMFVARLTYAFSPRTAAYAALGRMDNHGAAAVALDVGGTVAPGRAQNGVMAGLRHTF</sequence>
<dbReference type="RefSeq" id="WP_379679331.1">
    <property type="nucleotide sequence ID" value="NZ_JBHLWP010000011.1"/>
</dbReference>
<feature type="chain" id="PRO_5047184292" evidence="11">
    <location>
        <begin position="28"/>
        <end position="369"/>
    </location>
</feature>
<evidence type="ECO:0000256" key="5">
    <source>
        <dbReference type="ARBA" id="ARBA00022692"/>
    </source>
</evidence>
<dbReference type="InterPro" id="IPR050298">
    <property type="entry name" value="Gram-neg_bact_OMP"/>
</dbReference>
<dbReference type="EMBL" id="JBHLWP010000011">
    <property type="protein sequence ID" value="MFC0252552.1"/>
    <property type="molecule type" value="Genomic_DNA"/>
</dbReference>
<name>A0ABV6FG98_9BURK</name>
<dbReference type="Proteomes" id="UP001589773">
    <property type="component" value="Unassembled WGS sequence"/>
</dbReference>